<name>A0ABW5M733_9BACT</name>
<gene>
    <name evidence="1" type="ORF">ACFSUS_17235</name>
</gene>
<protein>
    <submittedName>
        <fullName evidence="1">Uncharacterized protein</fullName>
    </submittedName>
</protein>
<dbReference type="Proteomes" id="UP001597469">
    <property type="component" value="Unassembled WGS sequence"/>
</dbReference>
<reference evidence="2" key="1">
    <citation type="journal article" date="2019" name="Int. J. Syst. Evol. Microbiol.">
        <title>The Global Catalogue of Microorganisms (GCM) 10K type strain sequencing project: providing services to taxonomists for standard genome sequencing and annotation.</title>
        <authorList>
            <consortium name="The Broad Institute Genomics Platform"/>
            <consortium name="The Broad Institute Genome Sequencing Center for Infectious Disease"/>
            <person name="Wu L."/>
            <person name="Ma J."/>
        </authorList>
    </citation>
    <scope>NUCLEOTIDE SEQUENCE [LARGE SCALE GENOMIC DNA]</scope>
    <source>
        <strain evidence="2">KCTC 42805</strain>
    </source>
</reference>
<comment type="caution">
    <text evidence="1">The sequence shown here is derived from an EMBL/GenBank/DDBJ whole genome shotgun (WGS) entry which is preliminary data.</text>
</comment>
<accession>A0ABW5M733</accession>
<proteinExistence type="predicted"/>
<evidence type="ECO:0000313" key="2">
    <source>
        <dbReference type="Proteomes" id="UP001597469"/>
    </source>
</evidence>
<organism evidence="1 2">
    <name type="scientific">Spirosoma soli</name>
    <dbReference type="NCBI Taxonomy" id="1770529"/>
    <lineage>
        <taxon>Bacteria</taxon>
        <taxon>Pseudomonadati</taxon>
        <taxon>Bacteroidota</taxon>
        <taxon>Cytophagia</taxon>
        <taxon>Cytophagales</taxon>
        <taxon>Cytophagaceae</taxon>
        <taxon>Spirosoma</taxon>
    </lineage>
</organism>
<keyword evidence="2" id="KW-1185">Reference proteome</keyword>
<dbReference type="EMBL" id="JBHULN010000010">
    <property type="protein sequence ID" value="MFD2572387.1"/>
    <property type="molecule type" value="Genomic_DNA"/>
</dbReference>
<sequence>MPLDTQRQPRLNRLHQILESDVFSPNRSSHATPSYEQAFAEVIQLLDDVLRQSDESGHRIDFINEVGVRGKIMDVTSLVGSMRRAIRLQTGAVASFEANQFNCYFNAGTGYFANGSFFDADHDDEVTFFVNDERIYLNRHIKRALQEAELAIVKSSAPSTNL</sequence>
<evidence type="ECO:0000313" key="1">
    <source>
        <dbReference type="EMBL" id="MFD2572387.1"/>
    </source>
</evidence>